<dbReference type="Pfam" id="PF00094">
    <property type="entry name" value="VWD"/>
    <property type="match status" value="1"/>
</dbReference>
<evidence type="ECO:0000313" key="2">
    <source>
        <dbReference type="EMBL" id="KAH3783364.1"/>
    </source>
</evidence>
<keyword evidence="3" id="KW-1185">Reference proteome</keyword>
<sequence length="77" mass="9148">MQTTNLPFRTCLNFGRSFYRMFDGLEFQFAGTCTYTLAESVLQGWHVEVTLKNCDYWTTCRKVRDVTCFILIFREIL</sequence>
<dbReference type="InterPro" id="IPR001846">
    <property type="entry name" value="VWF_type-D"/>
</dbReference>
<dbReference type="EMBL" id="JAIWYP010000008">
    <property type="protein sequence ID" value="KAH3783364.1"/>
    <property type="molecule type" value="Genomic_DNA"/>
</dbReference>
<proteinExistence type="predicted"/>
<dbReference type="AlphaFoldDB" id="A0A9D4ISH3"/>
<evidence type="ECO:0000259" key="1">
    <source>
        <dbReference type="PROSITE" id="PS51233"/>
    </source>
</evidence>
<evidence type="ECO:0000313" key="3">
    <source>
        <dbReference type="Proteomes" id="UP000828390"/>
    </source>
</evidence>
<dbReference type="Proteomes" id="UP000828390">
    <property type="component" value="Unassembled WGS sequence"/>
</dbReference>
<reference evidence="2" key="1">
    <citation type="journal article" date="2019" name="bioRxiv">
        <title>The Genome of the Zebra Mussel, Dreissena polymorpha: A Resource for Invasive Species Research.</title>
        <authorList>
            <person name="McCartney M.A."/>
            <person name="Auch B."/>
            <person name="Kono T."/>
            <person name="Mallez S."/>
            <person name="Zhang Y."/>
            <person name="Obille A."/>
            <person name="Becker A."/>
            <person name="Abrahante J.E."/>
            <person name="Garbe J."/>
            <person name="Badalamenti J.P."/>
            <person name="Herman A."/>
            <person name="Mangelson H."/>
            <person name="Liachko I."/>
            <person name="Sullivan S."/>
            <person name="Sone E.D."/>
            <person name="Koren S."/>
            <person name="Silverstein K.A.T."/>
            <person name="Beckman K.B."/>
            <person name="Gohl D.M."/>
        </authorList>
    </citation>
    <scope>NUCLEOTIDE SEQUENCE</scope>
    <source>
        <strain evidence="2">Duluth1</strain>
        <tissue evidence="2">Whole animal</tissue>
    </source>
</reference>
<organism evidence="2 3">
    <name type="scientific">Dreissena polymorpha</name>
    <name type="common">Zebra mussel</name>
    <name type="synonym">Mytilus polymorpha</name>
    <dbReference type="NCBI Taxonomy" id="45954"/>
    <lineage>
        <taxon>Eukaryota</taxon>
        <taxon>Metazoa</taxon>
        <taxon>Spiralia</taxon>
        <taxon>Lophotrochozoa</taxon>
        <taxon>Mollusca</taxon>
        <taxon>Bivalvia</taxon>
        <taxon>Autobranchia</taxon>
        <taxon>Heteroconchia</taxon>
        <taxon>Euheterodonta</taxon>
        <taxon>Imparidentia</taxon>
        <taxon>Neoheterodontei</taxon>
        <taxon>Myida</taxon>
        <taxon>Dreissenoidea</taxon>
        <taxon>Dreissenidae</taxon>
        <taxon>Dreissena</taxon>
    </lineage>
</organism>
<name>A0A9D4ISH3_DREPO</name>
<reference evidence="2" key="2">
    <citation type="submission" date="2020-11" db="EMBL/GenBank/DDBJ databases">
        <authorList>
            <person name="McCartney M.A."/>
            <person name="Auch B."/>
            <person name="Kono T."/>
            <person name="Mallez S."/>
            <person name="Becker A."/>
            <person name="Gohl D.M."/>
            <person name="Silverstein K.A.T."/>
            <person name="Koren S."/>
            <person name="Bechman K.B."/>
            <person name="Herman A."/>
            <person name="Abrahante J.E."/>
            <person name="Garbe J."/>
        </authorList>
    </citation>
    <scope>NUCLEOTIDE SEQUENCE</scope>
    <source>
        <strain evidence="2">Duluth1</strain>
        <tissue evidence="2">Whole animal</tissue>
    </source>
</reference>
<feature type="domain" description="VWFD" evidence="1">
    <location>
        <begin position="9"/>
        <end position="77"/>
    </location>
</feature>
<protein>
    <recommendedName>
        <fullName evidence="1">VWFD domain-containing protein</fullName>
    </recommendedName>
</protein>
<accession>A0A9D4ISH3</accession>
<gene>
    <name evidence="2" type="ORF">DPMN_161301</name>
</gene>
<dbReference type="PROSITE" id="PS51233">
    <property type="entry name" value="VWFD"/>
    <property type="match status" value="1"/>
</dbReference>
<comment type="caution">
    <text evidence="2">The sequence shown here is derived from an EMBL/GenBank/DDBJ whole genome shotgun (WGS) entry which is preliminary data.</text>
</comment>